<dbReference type="SUPFAM" id="SSF63411">
    <property type="entry name" value="LuxS/MPP-like metallohydrolase"/>
    <property type="match status" value="2"/>
</dbReference>
<dbReference type="PANTHER" id="PTHR11851:SF219">
    <property type="entry name" value="HYPOTHETICAL ZINC PROTEASE"/>
    <property type="match status" value="1"/>
</dbReference>
<dbReference type="Gene3D" id="3.30.830.10">
    <property type="entry name" value="Metalloenzyme, LuxS/M16 peptidase-like"/>
    <property type="match status" value="2"/>
</dbReference>
<keyword evidence="4" id="KW-1185">Reference proteome</keyword>
<dbReference type="AlphaFoldDB" id="A0A2S8SXF7"/>
<dbReference type="GO" id="GO:0046872">
    <property type="term" value="F:metal ion binding"/>
    <property type="evidence" value="ECO:0007669"/>
    <property type="project" value="InterPro"/>
</dbReference>
<dbReference type="InParanoid" id="A0A2S8SXF7"/>
<dbReference type="EMBL" id="NIGF01000001">
    <property type="protein sequence ID" value="PQV65485.1"/>
    <property type="molecule type" value="Genomic_DNA"/>
</dbReference>
<name>A0A2S8SXF7_9BACT</name>
<dbReference type="InterPro" id="IPR011765">
    <property type="entry name" value="Pept_M16_N"/>
</dbReference>
<organism evidence="3 4">
    <name type="scientific">Abditibacterium utsteinense</name>
    <dbReference type="NCBI Taxonomy" id="1960156"/>
    <lineage>
        <taxon>Bacteria</taxon>
        <taxon>Pseudomonadati</taxon>
        <taxon>Abditibacteriota</taxon>
        <taxon>Abditibacteriia</taxon>
        <taxon>Abditibacteriales</taxon>
        <taxon>Abditibacteriaceae</taxon>
        <taxon>Abditibacterium</taxon>
    </lineage>
</organism>
<dbReference type="RefSeq" id="WP_170065441.1">
    <property type="nucleotide sequence ID" value="NZ_NIGF01000001.1"/>
</dbReference>
<evidence type="ECO:0000259" key="2">
    <source>
        <dbReference type="Pfam" id="PF05193"/>
    </source>
</evidence>
<dbReference type="InterPro" id="IPR007863">
    <property type="entry name" value="Peptidase_M16_C"/>
</dbReference>
<evidence type="ECO:0000313" key="3">
    <source>
        <dbReference type="EMBL" id="PQV65485.1"/>
    </source>
</evidence>
<dbReference type="PANTHER" id="PTHR11851">
    <property type="entry name" value="METALLOPROTEASE"/>
    <property type="match status" value="1"/>
</dbReference>
<evidence type="ECO:0000313" key="4">
    <source>
        <dbReference type="Proteomes" id="UP000237684"/>
    </source>
</evidence>
<protein>
    <submittedName>
        <fullName evidence="3">Putative Zn-dependent peptidase</fullName>
    </submittedName>
</protein>
<dbReference type="Proteomes" id="UP000237684">
    <property type="component" value="Unassembled WGS sequence"/>
</dbReference>
<dbReference type="Pfam" id="PF00675">
    <property type="entry name" value="Peptidase_M16"/>
    <property type="match status" value="1"/>
</dbReference>
<gene>
    <name evidence="3" type="ORF">B1R32_101227</name>
</gene>
<dbReference type="Pfam" id="PF05193">
    <property type="entry name" value="Peptidase_M16_C"/>
    <property type="match status" value="1"/>
</dbReference>
<feature type="domain" description="Peptidase M16 C-terminal" evidence="2">
    <location>
        <begin position="174"/>
        <end position="344"/>
    </location>
</feature>
<sequence length="418" mass="44890">MISSSPSVPTTQIRRFSNGLTLVGEPMPSKQAAAFTFLIPAGSASEPAGRDGLSSVLESVCYRGAGDKDARALSDALDDLGVDRGGGADVEYTTFGGATLGLYLGEALALYADILLRPALLDGEWQPARDLALQSLESLDDSPARKMFVQLRREYFTSGHGRSPIGTREGLNALSLEDLRADHKKRYKPQGAILSLAGNFDFDQIAAQMETLFESWQGAAPEIEAPKPVETPVFQHIEQDTAQQQIGVAYAGVPSTDVDFYAYRVATSILSGGMGARLFTEVREKRGLVYSVSASASSHRNVGFSLAYAGTTPARAQETLDVLLAELVKIGDGVSESELERAKIGMLSSLIMQEESSRARAGGIARDFWMLGRVRPLDEVTDAIGAVSTAQIREFYARNPVKDFSVVTLGPAKLTMPQ</sequence>
<dbReference type="InterPro" id="IPR050361">
    <property type="entry name" value="MPP/UQCRC_Complex"/>
</dbReference>
<evidence type="ECO:0000259" key="1">
    <source>
        <dbReference type="Pfam" id="PF00675"/>
    </source>
</evidence>
<dbReference type="InterPro" id="IPR011249">
    <property type="entry name" value="Metalloenz_LuxS/M16"/>
</dbReference>
<proteinExistence type="predicted"/>
<feature type="domain" description="Peptidase M16 N-terminal" evidence="1">
    <location>
        <begin position="28"/>
        <end position="156"/>
    </location>
</feature>
<accession>A0A2S8SXF7</accession>
<comment type="caution">
    <text evidence="3">The sequence shown here is derived from an EMBL/GenBank/DDBJ whole genome shotgun (WGS) entry which is preliminary data.</text>
</comment>
<reference evidence="3 4" key="1">
    <citation type="journal article" date="2018" name="Syst. Appl. Microbiol.">
        <title>Abditibacterium utsteinense sp. nov., the first cultivated member of candidate phylum FBP, isolated from ice-free Antarctic soil samples.</title>
        <authorList>
            <person name="Tahon G."/>
            <person name="Tytgat B."/>
            <person name="Lebbe L."/>
            <person name="Carlier A."/>
            <person name="Willems A."/>
        </authorList>
    </citation>
    <scope>NUCLEOTIDE SEQUENCE [LARGE SCALE GENOMIC DNA]</scope>
    <source>
        <strain evidence="3 4">LMG 29911</strain>
    </source>
</reference>